<accession>A0AAD7GJM3</accession>
<comment type="caution">
    <text evidence="1">The sequence shown here is derived from an EMBL/GenBank/DDBJ whole genome shotgun (WGS) entry which is preliminary data.</text>
</comment>
<dbReference type="Proteomes" id="UP001221757">
    <property type="component" value="Unassembled WGS sequence"/>
</dbReference>
<feature type="non-terminal residue" evidence="1">
    <location>
        <position position="1"/>
    </location>
</feature>
<evidence type="ECO:0000313" key="2">
    <source>
        <dbReference type="Proteomes" id="UP001221757"/>
    </source>
</evidence>
<keyword evidence="2" id="KW-1185">Reference proteome</keyword>
<feature type="non-terminal residue" evidence="1">
    <location>
        <position position="75"/>
    </location>
</feature>
<dbReference type="EMBL" id="JARKIE010000028">
    <property type="protein sequence ID" value="KAJ7697836.1"/>
    <property type="molecule type" value="Genomic_DNA"/>
</dbReference>
<sequence length="75" mass="8624">GETFYWSFDPQGVGRLPEDTAEELGLPDIHFHAFVDGKFWTRDHYNIIRQFHLAKGFDPTSQDVAIELGYPLVDV</sequence>
<protein>
    <submittedName>
        <fullName evidence="1">Uncharacterized protein</fullName>
    </submittedName>
</protein>
<gene>
    <name evidence="1" type="ORF">B0H17DRAFT_907729</name>
</gene>
<reference evidence="1" key="1">
    <citation type="submission" date="2023-03" db="EMBL/GenBank/DDBJ databases">
        <title>Massive genome expansion in bonnet fungi (Mycena s.s.) driven by repeated elements and novel gene families across ecological guilds.</title>
        <authorList>
            <consortium name="Lawrence Berkeley National Laboratory"/>
            <person name="Harder C.B."/>
            <person name="Miyauchi S."/>
            <person name="Viragh M."/>
            <person name="Kuo A."/>
            <person name="Thoen E."/>
            <person name="Andreopoulos B."/>
            <person name="Lu D."/>
            <person name="Skrede I."/>
            <person name="Drula E."/>
            <person name="Henrissat B."/>
            <person name="Morin E."/>
            <person name="Kohler A."/>
            <person name="Barry K."/>
            <person name="LaButti K."/>
            <person name="Morin E."/>
            <person name="Salamov A."/>
            <person name="Lipzen A."/>
            <person name="Mereny Z."/>
            <person name="Hegedus B."/>
            <person name="Baldrian P."/>
            <person name="Stursova M."/>
            <person name="Weitz H."/>
            <person name="Taylor A."/>
            <person name="Grigoriev I.V."/>
            <person name="Nagy L.G."/>
            <person name="Martin F."/>
            <person name="Kauserud H."/>
        </authorList>
    </citation>
    <scope>NUCLEOTIDE SEQUENCE</scope>
    <source>
        <strain evidence="1">CBHHK067</strain>
    </source>
</reference>
<organism evidence="1 2">
    <name type="scientific">Mycena rosella</name>
    <name type="common">Pink bonnet</name>
    <name type="synonym">Agaricus rosellus</name>
    <dbReference type="NCBI Taxonomy" id="1033263"/>
    <lineage>
        <taxon>Eukaryota</taxon>
        <taxon>Fungi</taxon>
        <taxon>Dikarya</taxon>
        <taxon>Basidiomycota</taxon>
        <taxon>Agaricomycotina</taxon>
        <taxon>Agaricomycetes</taxon>
        <taxon>Agaricomycetidae</taxon>
        <taxon>Agaricales</taxon>
        <taxon>Marasmiineae</taxon>
        <taxon>Mycenaceae</taxon>
        <taxon>Mycena</taxon>
    </lineage>
</organism>
<proteinExistence type="predicted"/>
<name>A0AAD7GJM3_MYCRO</name>
<dbReference type="AlphaFoldDB" id="A0AAD7GJM3"/>
<evidence type="ECO:0000313" key="1">
    <source>
        <dbReference type="EMBL" id="KAJ7697836.1"/>
    </source>
</evidence>